<evidence type="ECO:0000313" key="6">
    <source>
        <dbReference type="Proteomes" id="UP000831963"/>
    </source>
</evidence>
<dbReference type="Proteomes" id="UP000831963">
    <property type="component" value="Chromosome"/>
</dbReference>
<keyword evidence="3" id="KW-0804">Transcription</keyword>
<evidence type="ECO:0000313" key="5">
    <source>
        <dbReference type="EMBL" id="UPL15564.1"/>
    </source>
</evidence>
<dbReference type="SUPFAM" id="SSF46689">
    <property type="entry name" value="Homeodomain-like"/>
    <property type="match status" value="2"/>
</dbReference>
<dbReference type="Gene3D" id="1.10.10.60">
    <property type="entry name" value="Homeodomain-like"/>
    <property type="match status" value="1"/>
</dbReference>
<dbReference type="EMBL" id="CP078077">
    <property type="protein sequence ID" value="UPL15564.1"/>
    <property type="molecule type" value="Genomic_DNA"/>
</dbReference>
<dbReference type="PROSITE" id="PS01124">
    <property type="entry name" value="HTH_ARAC_FAMILY_2"/>
    <property type="match status" value="1"/>
</dbReference>
<accession>A0ABY4ISF0</accession>
<dbReference type="InterPro" id="IPR009057">
    <property type="entry name" value="Homeodomain-like_sf"/>
</dbReference>
<proteinExistence type="predicted"/>
<dbReference type="PANTHER" id="PTHR46796:SF12">
    <property type="entry name" value="HTH-TYPE DNA-BINDING TRANSCRIPTIONAL ACTIVATOR EUTR"/>
    <property type="match status" value="1"/>
</dbReference>
<dbReference type="PROSITE" id="PS00041">
    <property type="entry name" value="HTH_ARAC_FAMILY_1"/>
    <property type="match status" value="1"/>
</dbReference>
<gene>
    <name evidence="5" type="ORF">KV396_14240</name>
</gene>
<evidence type="ECO:0000256" key="2">
    <source>
        <dbReference type="ARBA" id="ARBA00023125"/>
    </source>
</evidence>
<evidence type="ECO:0000256" key="3">
    <source>
        <dbReference type="ARBA" id="ARBA00023163"/>
    </source>
</evidence>
<evidence type="ECO:0000256" key="1">
    <source>
        <dbReference type="ARBA" id="ARBA00023015"/>
    </source>
</evidence>
<sequence>MRFRSYEVERVEETWRQYVPSASLQRVDPDRFMFDWTSAELGSLTLVRYDLAAEVQSVAQPENELLVCRVAAPNAEVGSGRESIDAGQPWLTDGAQVHARWEHTARVRALVIDRAAAQARVRQITGDDRLTLRSSGLAPRDEESGRHWERTVAYLEDAVADTAADGILRAELERHALAVTLSVFPTSIHDSMSRAAQRGAAPIAVRRALVFIDENAHRPITIDDVAAAAFISTRGLQYAFRRALDSTPAEYLRRARLAGAHRDLSDGGHGSIAVVARRWGFSHPSRFAASYRSEYGVAPSATAAQARR</sequence>
<dbReference type="InterPro" id="IPR018060">
    <property type="entry name" value="HTH_AraC"/>
</dbReference>
<dbReference type="Pfam" id="PF12833">
    <property type="entry name" value="HTH_18"/>
    <property type="match status" value="1"/>
</dbReference>
<keyword evidence="1" id="KW-0805">Transcription regulation</keyword>
<keyword evidence="2" id="KW-0238">DNA-binding</keyword>
<evidence type="ECO:0000259" key="4">
    <source>
        <dbReference type="PROSITE" id="PS01124"/>
    </source>
</evidence>
<dbReference type="PANTHER" id="PTHR46796">
    <property type="entry name" value="HTH-TYPE TRANSCRIPTIONAL ACTIVATOR RHAS-RELATED"/>
    <property type="match status" value="1"/>
</dbReference>
<dbReference type="RefSeq" id="WP_247632255.1">
    <property type="nucleotide sequence ID" value="NZ_CP078077.1"/>
</dbReference>
<dbReference type="SMART" id="SM00342">
    <property type="entry name" value="HTH_ARAC"/>
    <property type="match status" value="1"/>
</dbReference>
<keyword evidence="6" id="KW-1185">Reference proteome</keyword>
<name>A0ABY4ISF0_9MICO</name>
<organism evidence="5 6">
    <name type="scientific">Microbacterium galbinum</name>
    <dbReference type="NCBI Taxonomy" id="2851646"/>
    <lineage>
        <taxon>Bacteria</taxon>
        <taxon>Bacillati</taxon>
        <taxon>Actinomycetota</taxon>
        <taxon>Actinomycetes</taxon>
        <taxon>Micrococcales</taxon>
        <taxon>Microbacteriaceae</taxon>
        <taxon>Microbacterium</taxon>
    </lineage>
</organism>
<feature type="domain" description="HTH araC/xylS-type" evidence="4">
    <location>
        <begin position="206"/>
        <end position="305"/>
    </location>
</feature>
<dbReference type="InterPro" id="IPR050204">
    <property type="entry name" value="AraC_XylS_family_regulators"/>
</dbReference>
<reference evidence="5 6" key="1">
    <citation type="submission" date="2021-06" db="EMBL/GenBank/DDBJ databases">
        <title>Genome-based taxonomic framework of Microbacterium strains isolated from marine environment, the description of four new species and reclassification of four preexisting species.</title>
        <authorList>
            <person name="Lee S.D."/>
            <person name="Kim S.-M."/>
            <person name="Byeon Y.-S."/>
            <person name="Yang H.L."/>
            <person name="Kim I.S."/>
        </authorList>
    </citation>
    <scope>NUCLEOTIDE SEQUENCE [LARGE SCALE GENOMIC DNA]</scope>
    <source>
        <strain evidence="5 6">SSW1-36</strain>
    </source>
</reference>
<protein>
    <submittedName>
        <fullName evidence="5">AraC family transcriptional regulator</fullName>
    </submittedName>
</protein>
<dbReference type="InterPro" id="IPR018062">
    <property type="entry name" value="HTH_AraC-typ_CS"/>
</dbReference>